<evidence type="ECO:0000259" key="2">
    <source>
        <dbReference type="Pfam" id="PF00149"/>
    </source>
</evidence>
<dbReference type="Pfam" id="PF00149">
    <property type="entry name" value="Metallophos"/>
    <property type="match status" value="1"/>
</dbReference>
<dbReference type="GO" id="GO:0016787">
    <property type="term" value="F:hydrolase activity"/>
    <property type="evidence" value="ECO:0007669"/>
    <property type="project" value="InterPro"/>
</dbReference>
<dbReference type="Proteomes" id="UP000199632">
    <property type="component" value="Unassembled WGS sequence"/>
</dbReference>
<keyword evidence="4" id="KW-1185">Reference proteome</keyword>
<protein>
    <submittedName>
        <fullName evidence="3">Calcineurin-like phosphoesterase</fullName>
    </submittedName>
</protein>
<dbReference type="InterPro" id="IPR004843">
    <property type="entry name" value="Calcineurin-like_PHP"/>
</dbReference>
<sequence length="490" mass="52603">MGVWVKRRSVVRFAVAVSVLLVASLISGPAPAARPDTGQDRGYGPQDPPLMAFAWTQLTPGGTQVRYATPEADCPSLVVTVGGQSSKRQMALESRLDRYPTSATLCALRVERAVTAARIDTGGVGVPVHPDPFGVVPLPDWTRPNATKPRPENIAVIGDTGCRIPDAGPMQDCTPPGWPLLPVTDSAAVRPVPPDLVVHVGDYLYRTRPSRQPTPLCGATGLGNNAHTWGCLVTDFFLPAENLLGQAPFVFVRGNHENCGRSGEVWFRYLATTPSTTACSGSHPEDFTPPERIDAGTLGLIVMDTSCASDEGSTCDHGARLATYTAQFNEINNNLVRGGDNFLLSHTPLWAVHGRTASNNPRWIDELLDDAVRASGAHQLDQRITVVLSGHVHLYQALDFGVTTAARRPPQLTVGASGTTLDRQDWVDGDMIGKDVDGEPLGQLITRREFGYAVLRDLSPRWNVRFFDQAGTVVAGTDCDLGPAQFVGCS</sequence>
<keyword evidence="1" id="KW-0732">Signal</keyword>
<dbReference type="AlphaFoldDB" id="A0A1H3M676"/>
<evidence type="ECO:0000313" key="3">
    <source>
        <dbReference type="EMBL" id="SDY72103.1"/>
    </source>
</evidence>
<evidence type="ECO:0000313" key="4">
    <source>
        <dbReference type="Proteomes" id="UP000199632"/>
    </source>
</evidence>
<name>A0A1H3M676_9ACTN</name>
<dbReference type="SUPFAM" id="SSF56300">
    <property type="entry name" value="Metallo-dependent phosphatases"/>
    <property type="match status" value="1"/>
</dbReference>
<dbReference type="Gene3D" id="3.60.21.10">
    <property type="match status" value="1"/>
</dbReference>
<feature type="domain" description="Calcineurin-like phosphoesterase" evidence="2">
    <location>
        <begin position="154"/>
        <end position="394"/>
    </location>
</feature>
<dbReference type="InterPro" id="IPR029052">
    <property type="entry name" value="Metallo-depent_PP-like"/>
</dbReference>
<gene>
    <name evidence="3" type="ORF">SAMN05421684_1208</name>
</gene>
<reference evidence="4" key="1">
    <citation type="submission" date="2016-10" db="EMBL/GenBank/DDBJ databases">
        <authorList>
            <person name="Varghese N."/>
            <person name="Submissions S."/>
        </authorList>
    </citation>
    <scope>NUCLEOTIDE SEQUENCE [LARGE SCALE GENOMIC DNA]</scope>
    <source>
        <strain evidence="4">DSM 44718</strain>
    </source>
</reference>
<accession>A0A1H3M676</accession>
<dbReference type="STRING" id="137265.SAMN05421684_1208"/>
<evidence type="ECO:0000256" key="1">
    <source>
        <dbReference type="SAM" id="SignalP"/>
    </source>
</evidence>
<dbReference type="EMBL" id="FNQB01000001">
    <property type="protein sequence ID" value="SDY72103.1"/>
    <property type="molecule type" value="Genomic_DNA"/>
</dbReference>
<feature type="chain" id="PRO_5011725219" evidence="1">
    <location>
        <begin position="33"/>
        <end position="490"/>
    </location>
</feature>
<feature type="signal peptide" evidence="1">
    <location>
        <begin position="1"/>
        <end position="32"/>
    </location>
</feature>
<proteinExistence type="predicted"/>
<organism evidence="3 4">
    <name type="scientific">Asanoa ishikariensis</name>
    <dbReference type="NCBI Taxonomy" id="137265"/>
    <lineage>
        <taxon>Bacteria</taxon>
        <taxon>Bacillati</taxon>
        <taxon>Actinomycetota</taxon>
        <taxon>Actinomycetes</taxon>
        <taxon>Micromonosporales</taxon>
        <taxon>Micromonosporaceae</taxon>
        <taxon>Asanoa</taxon>
    </lineage>
</organism>